<proteinExistence type="predicted"/>
<accession>A0A840E723</accession>
<name>A0A840E723_9BACT</name>
<sequence length="169" mass="18834">MNVQTIPVPTRLEAATAGPQFILWGNHLLRAFRSSDADTVRALAKEYLQLAESNRQSKNYGNAIHQANTVLGLLALENDHVDRAEFYLAAAGRTPGSSQLAGFGPNMLLAHKLLKAGRSHAVLKYLDCCSKFWKLSFGKLWMWKFEIRRGRVPNFGANLSYLLDPKSFG</sequence>
<keyword evidence="2" id="KW-1185">Reference proteome</keyword>
<evidence type="ECO:0000313" key="2">
    <source>
        <dbReference type="Proteomes" id="UP000576209"/>
    </source>
</evidence>
<protein>
    <submittedName>
        <fullName evidence="1">Uncharacterized protein</fullName>
    </submittedName>
</protein>
<dbReference type="AlphaFoldDB" id="A0A840E723"/>
<dbReference type="RefSeq" id="WP_183493854.1">
    <property type="nucleotide sequence ID" value="NZ_JACIFF010000001.1"/>
</dbReference>
<comment type="caution">
    <text evidence="1">The sequence shown here is derived from an EMBL/GenBank/DDBJ whole genome shotgun (WGS) entry which is preliminary data.</text>
</comment>
<reference evidence="1 2" key="1">
    <citation type="submission" date="2020-08" db="EMBL/GenBank/DDBJ databases">
        <title>Genomic Encyclopedia of Type Strains, Phase IV (KMG-IV): sequencing the most valuable type-strain genomes for metagenomic binning, comparative biology and taxonomic classification.</title>
        <authorList>
            <person name="Goeker M."/>
        </authorList>
    </citation>
    <scope>NUCLEOTIDE SEQUENCE [LARGE SCALE GENOMIC DNA]</scope>
    <source>
        <strain evidence="1 2">DSM 105137</strain>
    </source>
</reference>
<gene>
    <name evidence="1" type="ORF">GGR28_000200</name>
</gene>
<evidence type="ECO:0000313" key="1">
    <source>
        <dbReference type="EMBL" id="MBB4077599.1"/>
    </source>
</evidence>
<dbReference type="Proteomes" id="UP000576209">
    <property type="component" value="Unassembled WGS sequence"/>
</dbReference>
<organism evidence="1 2">
    <name type="scientific">Neolewinella aquimaris</name>
    <dbReference type="NCBI Taxonomy" id="1835722"/>
    <lineage>
        <taxon>Bacteria</taxon>
        <taxon>Pseudomonadati</taxon>
        <taxon>Bacteroidota</taxon>
        <taxon>Saprospiria</taxon>
        <taxon>Saprospirales</taxon>
        <taxon>Lewinellaceae</taxon>
        <taxon>Neolewinella</taxon>
    </lineage>
</organism>
<dbReference type="EMBL" id="JACIFF010000001">
    <property type="protein sequence ID" value="MBB4077599.1"/>
    <property type="molecule type" value="Genomic_DNA"/>
</dbReference>